<keyword evidence="2" id="KW-0902">Two-component regulatory system</keyword>
<dbReference type="EMBL" id="JAUEOZ010000002">
    <property type="protein sequence ID" value="MDN2483091.1"/>
    <property type="molecule type" value="Genomic_DNA"/>
</dbReference>
<organism evidence="6 7">
    <name type="scientific">Vibrio agarivorans</name>
    <dbReference type="NCBI Taxonomy" id="153622"/>
    <lineage>
        <taxon>Bacteria</taxon>
        <taxon>Pseudomonadati</taxon>
        <taxon>Pseudomonadota</taxon>
        <taxon>Gammaproteobacteria</taxon>
        <taxon>Vibrionales</taxon>
        <taxon>Vibrionaceae</taxon>
        <taxon>Vibrio</taxon>
    </lineage>
</organism>
<dbReference type="Gene3D" id="3.40.50.2300">
    <property type="match status" value="1"/>
</dbReference>
<dbReference type="Pfam" id="PF00072">
    <property type="entry name" value="Response_reg"/>
    <property type="match status" value="1"/>
</dbReference>
<evidence type="ECO:0000256" key="3">
    <source>
        <dbReference type="PROSITE-ProRule" id="PRU00169"/>
    </source>
</evidence>
<keyword evidence="7" id="KW-1185">Reference proteome</keyword>
<evidence type="ECO:0000313" key="7">
    <source>
        <dbReference type="Proteomes" id="UP001169719"/>
    </source>
</evidence>
<evidence type="ECO:0000256" key="4">
    <source>
        <dbReference type="SAM" id="Phobius"/>
    </source>
</evidence>
<dbReference type="InterPro" id="IPR001789">
    <property type="entry name" value="Sig_transdc_resp-reg_receiver"/>
</dbReference>
<proteinExistence type="predicted"/>
<keyword evidence="4" id="KW-0472">Membrane</keyword>
<accession>A0ABT7Y538</accession>
<feature type="transmembrane region" description="Helical" evidence="4">
    <location>
        <begin position="169"/>
        <end position="192"/>
    </location>
</feature>
<comment type="caution">
    <text evidence="6">The sequence shown here is derived from an EMBL/GenBank/DDBJ whole genome shotgun (WGS) entry which is preliminary data.</text>
</comment>
<dbReference type="SUPFAM" id="SSF52172">
    <property type="entry name" value="CheY-like"/>
    <property type="match status" value="1"/>
</dbReference>
<evidence type="ECO:0000256" key="1">
    <source>
        <dbReference type="ARBA" id="ARBA00022553"/>
    </source>
</evidence>
<protein>
    <submittedName>
        <fullName evidence="6">Response regulator</fullName>
    </submittedName>
</protein>
<gene>
    <name evidence="6" type="ORF">QWJ08_17240</name>
</gene>
<name>A0ABT7Y538_9VIBR</name>
<keyword evidence="4" id="KW-0812">Transmembrane</keyword>
<dbReference type="PROSITE" id="PS50110">
    <property type="entry name" value="RESPONSE_REGULATORY"/>
    <property type="match status" value="1"/>
</dbReference>
<dbReference type="InterPro" id="IPR011006">
    <property type="entry name" value="CheY-like_superfamily"/>
</dbReference>
<dbReference type="Proteomes" id="UP001169719">
    <property type="component" value="Unassembled WGS sequence"/>
</dbReference>
<dbReference type="RefSeq" id="WP_289963146.1">
    <property type="nucleotide sequence ID" value="NZ_JAUEOZ010000002.1"/>
</dbReference>
<reference evidence="6" key="1">
    <citation type="submission" date="2024-05" db="EMBL/GenBank/DDBJ databases">
        <title>Genome Sequences of Four Agar- Degrading Marine Bacteria.</title>
        <authorList>
            <person name="Phillips E.K."/>
            <person name="Shaffer J.C."/>
            <person name="Henson M.W."/>
            <person name="Temperton B."/>
            <person name="Thrash C.J."/>
            <person name="Martin M.O."/>
        </authorList>
    </citation>
    <scope>NUCLEOTIDE SEQUENCE</scope>
    <source>
        <strain evidence="6">EKP203</strain>
    </source>
</reference>
<feature type="domain" description="Response regulatory" evidence="5">
    <location>
        <begin position="619"/>
        <end position="738"/>
    </location>
</feature>
<evidence type="ECO:0000256" key="2">
    <source>
        <dbReference type="ARBA" id="ARBA00023012"/>
    </source>
</evidence>
<keyword evidence="4" id="KW-1133">Transmembrane helix</keyword>
<sequence>MSQPRTHLTLSLYRLCIIASLLFAILTSILVVQWRSITPFSSTNQHPLVQASAELNESTTSTILSLQDCRIVEDCMHSNINGQLDQIESSLNTLIASASLDKQQLSLVGAVEYTNLQLALARHHNNALSPQSIESLYNALVTANVFLQASHQTLVQSLIVAQVEEKQQFAVYLTMVIAGLVFCLIISSSLFYRKIKTVNHGSIGESERFITLSKHIELMDPAPIREQLNDTSLDPNMRRAYSLLKQIFERIERHKQVNDLYKQLYALIGYEIRSITTTINGGIQYLVQETDENGVLMARDITSAANTLSELADNYNRLISKGSENERSEFALPSILSELIIHLGSKTTREQSRLECFIDNGIPNRIQGQSTRLFWILFLQMSNALQVQTSTHRLVQIRSGAANSVEKTRLTLSIFFLTTPKVTLNKLEQLHWSAHPNPPTSNEELARTLLSEDSNFSIAWKQSGHQQCFEISIDLKVKSYLSDETSLGDYHLLVLSDSPLQVDTLTSTLEHTNIKITSVSSANELFKLAGSFKNYSAILLTDTIEQSKLASLTKTVKSQLKAAPDTKLFMSVSSAQVAQEAVSYVDKIFYSPFLGFEFIPALQAALETESGEDSAQNSSFLIVEDDRVQQILLKRILTKQEYEPEVVNDGSIAVEHYKNNRSDIIFMDCIMPGMNGMEATKLIRTHEKELNLMPCTIIGATALTSSQEHQACIEAGMDFVISKPYKNDEIVKVINKYVAVQKLN</sequence>
<feature type="transmembrane region" description="Helical" evidence="4">
    <location>
        <begin position="12"/>
        <end position="32"/>
    </location>
</feature>
<evidence type="ECO:0000313" key="6">
    <source>
        <dbReference type="EMBL" id="MDN2483091.1"/>
    </source>
</evidence>
<dbReference type="PANTHER" id="PTHR45339:SF1">
    <property type="entry name" value="HYBRID SIGNAL TRANSDUCTION HISTIDINE KINASE J"/>
    <property type="match status" value="1"/>
</dbReference>
<dbReference type="PANTHER" id="PTHR45339">
    <property type="entry name" value="HYBRID SIGNAL TRANSDUCTION HISTIDINE KINASE J"/>
    <property type="match status" value="1"/>
</dbReference>
<evidence type="ECO:0000259" key="5">
    <source>
        <dbReference type="PROSITE" id="PS50110"/>
    </source>
</evidence>
<dbReference type="CDD" id="cd17546">
    <property type="entry name" value="REC_hyHK_CKI1_RcsC-like"/>
    <property type="match status" value="1"/>
</dbReference>
<keyword evidence="1 3" id="KW-0597">Phosphoprotein</keyword>
<dbReference type="SMART" id="SM00448">
    <property type="entry name" value="REC"/>
    <property type="match status" value="1"/>
</dbReference>
<feature type="modified residue" description="4-aspartylphosphate" evidence="3">
    <location>
        <position position="668"/>
    </location>
</feature>